<dbReference type="PIRSF" id="PIRSF002741">
    <property type="entry name" value="MppA"/>
    <property type="match status" value="1"/>
</dbReference>
<dbReference type="GO" id="GO:0043190">
    <property type="term" value="C:ATP-binding cassette (ABC) transporter complex"/>
    <property type="evidence" value="ECO:0007669"/>
    <property type="project" value="InterPro"/>
</dbReference>
<keyword evidence="3" id="KW-0732">Signal</keyword>
<dbReference type="Proteomes" id="UP000255207">
    <property type="component" value="Unassembled WGS sequence"/>
</dbReference>
<dbReference type="EMBL" id="QQTP01000011">
    <property type="protein sequence ID" value="RDJ22167.1"/>
    <property type="molecule type" value="Genomic_DNA"/>
</dbReference>
<dbReference type="PANTHER" id="PTHR30290">
    <property type="entry name" value="PERIPLASMIC BINDING COMPONENT OF ABC TRANSPORTER"/>
    <property type="match status" value="1"/>
</dbReference>
<dbReference type="AlphaFoldDB" id="A0A370L215"/>
<feature type="signal peptide" evidence="3">
    <location>
        <begin position="1"/>
        <end position="26"/>
    </location>
</feature>
<proteinExistence type="inferred from homology"/>
<evidence type="ECO:0000259" key="4">
    <source>
        <dbReference type="Pfam" id="PF00496"/>
    </source>
</evidence>
<keyword evidence="6" id="KW-1185">Reference proteome</keyword>
<reference evidence="6" key="1">
    <citation type="submission" date="2018-07" db="EMBL/GenBank/DDBJ databases">
        <authorList>
            <person name="Safronova V.I."/>
            <person name="Chirak E.R."/>
            <person name="Sazanova A.L."/>
        </authorList>
    </citation>
    <scope>NUCLEOTIDE SEQUENCE [LARGE SCALE GENOMIC DNA]</scope>
    <source>
        <strain evidence="6">RCAM04685</strain>
    </source>
</reference>
<gene>
    <name evidence="5" type="ORF">DWE98_19920</name>
</gene>
<dbReference type="InterPro" id="IPR039424">
    <property type="entry name" value="SBP_5"/>
</dbReference>
<dbReference type="Pfam" id="PF00496">
    <property type="entry name" value="SBP_bac_5"/>
    <property type="match status" value="1"/>
</dbReference>
<comment type="caution">
    <text evidence="5">The sequence shown here is derived from an EMBL/GenBank/DDBJ whole genome shotgun (WGS) entry which is preliminary data.</text>
</comment>
<dbReference type="GO" id="GO:1904680">
    <property type="term" value="F:peptide transmembrane transporter activity"/>
    <property type="evidence" value="ECO:0007669"/>
    <property type="project" value="TreeGrafter"/>
</dbReference>
<dbReference type="InterPro" id="IPR000914">
    <property type="entry name" value="SBP_5_dom"/>
</dbReference>
<dbReference type="OrthoDB" id="9803988at2"/>
<dbReference type="Gene3D" id="3.10.105.10">
    <property type="entry name" value="Dipeptide-binding Protein, Domain 3"/>
    <property type="match status" value="1"/>
</dbReference>
<dbReference type="GO" id="GO:0030288">
    <property type="term" value="C:outer membrane-bounded periplasmic space"/>
    <property type="evidence" value="ECO:0007669"/>
    <property type="project" value="UniProtKB-ARBA"/>
</dbReference>
<name>A0A370L215_9HYPH</name>
<dbReference type="InterPro" id="IPR030678">
    <property type="entry name" value="Peptide/Ni-bd"/>
</dbReference>
<protein>
    <recommendedName>
        <fullName evidence="4">Solute-binding protein family 5 domain-containing protein</fullName>
    </recommendedName>
</protein>
<evidence type="ECO:0000313" key="6">
    <source>
        <dbReference type="Proteomes" id="UP000255207"/>
    </source>
</evidence>
<accession>A0A370L215</accession>
<dbReference type="GO" id="GO:0015833">
    <property type="term" value="P:peptide transport"/>
    <property type="evidence" value="ECO:0007669"/>
    <property type="project" value="TreeGrafter"/>
</dbReference>
<evidence type="ECO:0000256" key="2">
    <source>
        <dbReference type="ARBA" id="ARBA00005695"/>
    </source>
</evidence>
<feature type="chain" id="PRO_5030068277" description="Solute-binding protein family 5 domain-containing protein" evidence="3">
    <location>
        <begin position="27"/>
        <end position="536"/>
    </location>
</feature>
<comment type="subcellular location">
    <subcellularLocation>
        <location evidence="1">Periplasm</location>
    </subcellularLocation>
</comment>
<dbReference type="SUPFAM" id="SSF53850">
    <property type="entry name" value="Periplasmic binding protein-like II"/>
    <property type="match status" value="1"/>
</dbReference>
<feature type="domain" description="Solute-binding protein family 5" evidence="4">
    <location>
        <begin position="79"/>
        <end position="450"/>
    </location>
</feature>
<comment type="similarity">
    <text evidence="2">Belongs to the bacterial solute-binding protein 5 family.</text>
</comment>
<dbReference type="Gene3D" id="3.40.190.10">
    <property type="entry name" value="Periplasmic binding protein-like II"/>
    <property type="match status" value="1"/>
</dbReference>
<dbReference type="Gene3D" id="3.90.76.10">
    <property type="entry name" value="Dipeptide-binding Protein, Domain 1"/>
    <property type="match status" value="1"/>
</dbReference>
<sequence length="536" mass="59588">MTMRRSTAIAAAFIAALALGTTSAQAQGTLRIGMTSVDVPTTGGIPNNGGEGYRFLGFPAYDALVNWELKEKQDDIANVRPGLAESWSSDPKDRTKWVFKLRSGVKFHDGSAFTADAVMFNMRRVFDEKAPEYDAPAAPIVKSQLSMVDRWEKIDDMTIAIYTKTPFAYFPYMITRLLMVSPTQYEKVGKNWVEFGKAPSGTGPFKITKVTPRVSAELAKNADYWDKDRIPKLDRMILYPMPEPTTRLAALRSGQVDWIEVPPPDAIQSLKQAGFEINLKPYPHTWPYVFNTVSPKSPFTDKRVRQAMNYAVDRQALVQLLNGTAKPAAGLYPPESTYFGKPENRYSYDPEKAKALLKEAGYGPGKPVKAKIMVSTAGSGQMLPLPMNELIQQMLKPIGIELDFEVVEWGTMLVAVRSAPDSAPSMGVDAINISLGFADPSTMYRYYHSDSKSPTNWNWAHFSNPKADALLMAAQTEFDEEKQLDLLAKAHAIIVDEAPWLFIVHDLNPRALSKKVVGFSPAQSWSQDFTTISMAK</sequence>
<evidence type="ECO:0000313" key="5">
    <source>
        <dbReference type="EMBL" id="RDJ22167.1"/>
    </source>
</evidence>
<organism evidence="5 6">
    <name type="scientific">Bosea caraganae</name>
    <dbReference type="NCBI Taxonomy" id="2763117"/>
    <lineage>
        <taxon>Bacteria</taxon>
        <taxon>Pseudomonadati</taxon>
        <taxon>Pseudomonadota</taxon>
        <taxon>Alphaproteobacteria</taxon>
        <taxon>Hyphomicrobiales</taxon>
        <taxon>Boseaceae</taxon>
        <taxon>Bosea</taxon>
    </lineage>
</organism>
<dbReference type="CDD" id="cd08495">
    <property type="entry name" value="PBP2_NikA_DppA_OppA_like_8"/>
    <property type="match status" value="1"/>
</dbReference>
<evidence type="ECO:0000256" key="1">
    <source>
        <dbReference type="ARBA" id="ARBA00004418"/>
    </source>
</evidence>
<dbReference type="PANTHER" id="PTHR30290:SF83">
    <property type="entry name" value="ABC TRANSPORTER SUBSTRATE-BINDING PROTEIN"/>
    <property type="match status" value="1"/>
</dbReference>
<evidence type="ECO:0000256" key="3">
    <source>
        <dbReference type="SAM" id="SignalP"/>
    </source>
</evidence>